<keyword evidence="2" id="KW-1185">Reference proteome</keyword>
<name>A0ABP7DGH8_9MICC</name>
<proteinExistence type="predicted"/>
<reference evidence="2" key="1">
    <citation type="journal article" date="2019" name="Int. J. Syst. Evol. Microbiol.">
        <title>The Global Catalogue of Microorganisms (GCM) 10K type strain sequencing project: providing services to taxonomists for standard genome sequencing and annotation.</title>
        <authorList>
            <consortium name="The Broad Institute Genomics Platform"/>
            <consortium name="The Broad Institute Genome Sequencing Center for Infectious Disease"/>
            <person name="Wu L."/>
            <person name="Ma J."/>
        </authorList>
    </citation>
    <scope>NUCLEOTIDE SEQUENCE [LARGE SCALE GENOMIC DNA]</scope>
    <source>
        <strain evidence="2">JCM 30742</strain>
    </source>
</reference>
<dbReference type="RefSeq" id="WP_345154834.1">
    <property type="nucleotide sequence ID" value="NZ_BAABEO010000045.1"/>
</dbReference>
<evidence type="ECO:0000313" key="2">
    <source>
        <dbReference type="Proteomes" id="UP001500752"/>
    </source>
</evidence>
<evidence type="ECO:0000313" key="1">
    <source>
        <dbReference type="EMBL" id="GAA3705356.1"/>
    </source>
</evidence>
<evidence type="ECO:0008006" key="3">
    <source>
        <dbReference type="Google" id="ProtNLM"/>
    </source>
</evidence>
<accession>A0ABP7DGH8</accession>
<gene>
    <name evidence="1" type="ORF">GCM10023081_46740</name>
</gene>
<organism evidence="1 2">
    <name type="scientific">Arthrobacter ginkgonis</name>
    <dbReference type="NCBI Taxonomy" id="1630594"/>
    <lineage>
        <taxon>Bacteria</taxon>
        <taxon>Bacillati</taxon>
        <taxon>Actinomycetota</taxon>
        <taxon>Actinomycetes</taxon>
        <taxon>Micrococcales</taxon>
        <taxon>Micrococcaceae</taxon>
        <taxon>Arthrobacter</taxon>
    </lineage>
</organism>
<sequence length="66" mass="7836">MAQWPLIELDLHQFYGIDTADGCLDARSWRWLAHRITGLFAIEHSRLRVKFYPSKQQQAPARRGRR</sequence>
<dbReference type="Proteomes" id="UP001500752">
    <property type="component" value="Unassembled WGS sequence"/>
</dbReference>
<comment type="caution">
    <text evidence="1">The sequence shown here is derived from an EMBL/GenBank/DDBJ whole genome shotgun (WGS) entry which is preliminary data.</text>
</comment>
<dbReference type="EMBL" id="BAABEO010000045">
    <property type="protein sequence ID" value="GAA3705356.1"/>
    <property type="molecule type" value="Genomic_DNA"/>
</dbReference>
<protein>
    <recommendedName>
        <fullName evidence="3">Transposase</fullName>
    </recommendedName>
</protein>